<dbReference type="PROSITE" id="PS50025">
    <property type="entry name" value="LAM_G_DOMAIN"/>
    <property type="match status" value="4"/>
</dbReference>
<sequence>ADFFAFELLNGHIYLHLDLGSGGVKVKATTRRVDDGMWHEVTLRRTGKDGRVTVDGTAADFSTPGESNQLDLEGPLYIGGVGPPTAPLTVPPVLWAGVLRHGYVGCMRDLVINGNAIDIAGYARQQDSGAIRPWCRVSQSQCDSQPCMNGGLCTEGWNRFICDCTATSFTGPTCGKDSTTLTFNGSQHMLITMPDEFHTQAEDVTLRFRTTRPLGLLLTTNTEQSADRLELALMGGRVRLVARLGEREKVLVAGQGLNDNQWHTLRFSRRESNLKLQVDDDAPITADPVFGKQNILDFRTVHVGGLFHAEEEIQMTNTVSNFVGSMQQFSFNGHLYFEMARSSGGSYSGQHAPGSAPQLRVTAKFGKRDHQLVHHPVTFRSKHTFVGLPVLKAYSATNIYFQFKTREPSGLILYNAGREQDFLAVELVNGHLHYIFNLGDGPVRVRDNARSSLNDNQWHAVTIGRPSPKQHTLMVDDNFAIVTSLGTNENLDLAGILYLGGVRKDMYSQLPKQIQSRQGYEGCLASLDLNGESPNLMVDAVVPSSQLISGCEVTVAFPGASTKCSHNICANRGVCVQQWNSYACDCDMTSYTGPTCSDESVAYEFGPGRGLITYTYPEDRRPEMKSDVIALGFITSQEDAVLLRIDSGTSNDYMELELVEGNIFMVYNMGTNDHPIGEIAVKVNDNAYHVVRFTRSGANSTIQVDDYNVQTNHPAGHQLSVFNSQALIQIGGKWNHAKQRVERPFSGVMAGLVFNGLRLLDLASEKDGRTSVRGDVQLMTGIRDRQHEPLQRMQQTPASGFPGVEDDLVFSGAGSGCNTDDEDECTPVFESGSGDDLITPVYVPPTRPPTTTPKVTPSSQCDDEDCVTGSGSGEVTTEDNSTGIAGRGNKSTCFTVSTPHSSTFPAGTSKRDPTDSSTSEIPPGLVASSGISTGPSTSPTSTSGYSTSDSISSRPPSTTGSSTGTSSTSTTSTELPLPPVIIPPTPRPPRRKGQEHITSEAAEKTALIIGIIAGAMIAIILIILIILKFKGRSDGSYKVDESKNYNQSQGPNTALLGAGYRQQRPQQMNGNLKNGSDRYGNKATKKCDVKDVKEWYV</sequence>
<feature type="domain" description="Laminin G" evidence="11">
    <location>
        <begin position="180"/>
        <end position="352"/>
    </location>
</feature>
<dbReference type="PROSITE" id="PS50026">
    <property type="entry name" value="EGF_3"/>
    <property type="match status" value="2"/>
</dbReference>
<dbReference type="FunFam" id="2.10.25.10:FF:000015">
    <property type="entry name" value="neurexin-1 isoform X1"/>
    <property type="match status" value="1"/>
</dbReference>
<feature type="compositionally biased region" description="Pro residues" evidence="9">
    <location>
        <begin position="976"/>
        <end position="987"/>
    </location>
</feature>
<dbReference type="AlphaFoldDB" id="A0A6L2QBJ2"/>
<dbReference type="SMART" id="SM00181">
    <property type="entry name" value="EGF"/>
    <property type="match status" value="2"/>
</dbReference>
<dbReference type="Gene3D" id="2.10.25.10">
    <property type="entry name" value="Laminin"/>
    <property type="match status" value="2"/>
</dbReference>
<keyword evidence="14" id="KW-1185">Reference proteome</keyword>
<evidence type="ECO:0000256" key="2">
    <source>
        <dbReference type="ARBA" id="ARBA00022536"/>
    </source>
</evidence>
<dbReference type="FunFam" id="2.10.25.10:FF:000029">
    <property type="entry name" value="neurexin-1 isoform X1"/>
    <property type="match status" value="1"/>
</dbReference>
<dbReference type="CDD" id="cd00054">
    <property type="entry name" value="EGF_CA"/>
    <property type="match status" value="2"/>
</dbReference>
<accession>A0A6L2QBJ2</accession>
<reference evidence="14" key="1">
    <citation type="submission" date="2020-01" db="EMBL/GenBank/DDBJ databases">
        <title>Draft genome sequence of the Termite Coptotermes fromosanus.</title>
        <authorList>
            <person name="Itakura S."/>
            <person name="Yosikawa Y."/>
            <person name="Umezawa K."/>
        </authorList>
    </citation>
    <scope>NUCLEOTIDE SEQUENCE [LARGE SCALE GENOMIC DNA]</scope>
</reference>
<feature type="non-terminal residue" evidence="13">
    <location>
        <position position="1"/>
    </location>
</feature>
<dbReference type="Pfam" id="PF00008">
    <property type="entry name" value="EGF"/>
    <property type="match status" value="1"/>
</dbReference>
<dbReference type="InterPro" id="IPR000742">
    <property type="entry name" value="EGF"/>
</dbReference>
<keyword evidence="7" id="KW-1015">Disulfide bond</keyword>
<evidence type="ECO:0000256" key="8">
    <source>
        <dbReference type="PROSITE-ProRule" id="PRU00076"/>
    </source>
</evidence>
<dbReference type="PANTHER" id="PTHR15036:SF89">
    <property type="entry name" value="NEUREXIN 1, ISOFORM F"/>
    <property type="match status" value="1"/>
</dbReference>
<feature type="compositionally biased region" description="Low complexity" evidence="9">
    <location>
        <begin position="928"/>
        <end position="975"/>
    </location>
</feature>
<dbReference type="PANTHER" id="PTHR15036">
    <property type="entry name" value="PIKACHURIN-LIKE PROTEIN"/>
    <property type="match status" value="1"/>
</dbReference>
<evidence type="ECO:0000256" key="1">
    <source>
        <dbReference type="ARBA" id="ARBA00004479"/>
    </source>
</evidence>
<feature type="compositionally biased region" description="Pro residues" evidence="9">
    <location>
        <begin position="842"/>
        <end position="851"/>
    </location>
</feature>
<dbReference type="FunCoup" id="A0A6L2QBJ2">
    <property type="interactions" value="144"/>
</dbReference>
<dbReference type="CDD" id="cd00110">
    <property type="entry name" value="LamG"/>
    <property type="match status" value="4"/>
</dbReference>
<keyword evidence="6 10" id="KW-0472">Membrane</keyword>
<dbReference type="InterPro" id="IPR050372">
    <property type="entry name" value="Neurexin-related_CASP"/>
</dbReference>
<proteinExistence type="predicted"/>
<evidence type="ECO:0000256" key="5">
    <source>
        <dbReference type="ARBA" id="ARBA00022989"/>
    </source>
</evidence>
<feature type="domain" description="Laminin G" evidence="11">
    <location>
        <begin position="375"/>
        <end position="551"/>
    </location>
</feature>
<dbReference type="InterPro" id="IPR013320">
    <property type="entry name" value="ConA-like_dom_sf"/>
</dbReference>
<feature type="domain" description="EGF-like" evidence="12">
    <location>
        <begin position="138"/>
        <end position="175"/>
    </location>
</feature>
<keyword evidence="3 10" id="KW-0812">Transmembrane</keyword>
<evidence type="ECO:0000259" key="11">
    <source>
        <dbReference type="PROSITE" id="PS50025"/>
    </source>
</evidence>
<dbReference type="Pfam" id="PF02210">
    <property type="entry name" value="Laminin_G_2"/>
    <property type="match status" value="4"/>
</dbReference>
<organism evidence="13 14">
    <name type="scientific">Coptotermes formosanus</name>
    <name type="common">Formosan subterranean termite</name>
    <dbReference type="NCBI Taxonomy" id="36987"/>
    <lineage>
        <taxon>Eukaryota</taxon>
        <taxon>Metazoa</taxon>
        <taxon>Ecdysozoa</taxon>
        <taxon>Arthropoda</taxon>
        <taxon>Hexapoda</taxon>
        <taxon>Insecta</taxon>
        <taxon>Pterygota</taxon>
        <taxon>Neoptera</taxon>
        <taxon>Polyneoptera</taxon>
        <taxon>Dictyoptera</taxon>
        <taxon>Blattodea</taxon>
        <taxon>Blattoidea</taxon>
        <taxon>Termitoidae</taxon>
        <taxon>Rhinotermitidae</taxon>
        <taxon>Coptotermes</taxon>
    </lineage>
</organism>
<dbReference type="Proteomes" id="UP000502823">
    <property type="component" value="Unassembled WGS sequence"/>
</dbReference>
<name>A0A6L2QBJ2_COPFO</name>
<feature type="region of interest" description="Disordered" evidence="9">
    <location>
        <begin position="830"/>
        <end position="998"/>
    </location>
</feature>
<feature type="domain" description="EGF-like" evidence="12">
    <location>
        <begin position="560"/>
        <end position="597"/>
    </location>
</feature>
<feature type="domain" description="Laminin G" evidence="11">
    <location>
        <begin position="601"/>
        <end position="776"/>
    </location>
</feature>
<feature type="transmembrane region" description="Helical" evidence="10">
    <location>
        <begin position="1006"/>
        <end position="1027"/>
    </location>
</feature>
<comment type="subcellular location">
    <subcellularLocation>
        <location evidence="1">Membrane</location>
        <topology evidence="1">Single-pass type I membrane protein</topology>
    </subcellularLocation>
</comment>
<evidence type="ECO:0000256" key="9">
    <source>
        <dbReference type="SAM" id="MobiDB-lite"/>
    </source>
</evidence>
<evidence type="ECO:0000256" key="3">
    <source>
        <dbReference type="ARBA" id="ARBA00022692"/>
    </source>
</evidence>
<dbReference type="Pfam" id="PF01034">
    <property type="entry name" value="Syndecan"/>
    <property type="match status" value="1"/>
</dbReference>
<evidence type="ECO:0000256" key="6">
    <source>
        <dbReference type="ARBA" id="ARBA00023136"/>
    </source>
</evidence>
<evidence type="ECO:0000313" key="13">
    <source>
        <dbReference type="EMBL" id="GFG40458.1"/>
    </source>
</evidence>
<gene>
    <name evidence="13" type="ORF">Cfor_03910</name>
</gene>
<evidence type="ECO:0000256" key="4">
    <source>
        <dbReference type="ARBA" id="ARBA00022737"/>
    </source>
</evidence>
<keyword evidence="4" id="KW-0677">Repeat</keyword>
<dbReference type="Gene3D" id="2.60.120.200">
    <property type="match status" value="4"/>
</dbReference>
<protein>
    <recommendedName>
        <fullName evidence="15">Laminin G domain-containing protein</fullName>
    </recommendedName>
</protein>
<dbReference type="InterPro" id="IPR027789">
    <property type="entry name" value="Syndecan/Neurexin_dom"/>
</dbReference>
<dbReference type="InParanoid" id="A0A6L2QBJ2"/>
<dbReference type="OrthoDB" id="6275838at2759"/>
<evidence type="ECO:0000313" key="14">
    <source>
        <dbReference type="Proteomes" id="UP000502823"/>
    </source>
</evidence>
<keyword evidence="5 10" id="KW-1133">Transmembrane helix</keyword>
<dbReference type="SUPFAM" id="SSF49899">
    <property type="entry name" value="Concanavalin A-like lectins/glucanases"/>
    <property type="match status" value="4"/>
</dbReference>
<keyword evidence="2 8" id="KW-0245">EGF-like domain</keyword>
<evidence type="ECO:0000256" key="7">
    <source>
        <dbReference type="ARBA" id="ARBA00023157"/>
    </source>
</evidence>
<dbReference type="GO" id="GO:0016020">
    <property type="term" value="C:membrane"/>
    <property type="evidence" value="ECO:0007669"/>
    <property type="project" value="UniProtKB-SubCell"/>
</dbReference>
<evidence type="ECO:0000259" key="12">
    <source>
        <dbReference type="PROSITE" id="PS50026"/>
    </source>
</evidence>
<feature type="domain" description="Laminin G" evidence="11">
    <location>
        <begin position="1"/>
        <end position="135"/>
    </location>
</feature>
<dbReference type="SMART" id="SM00282">
    <property type="entry name" value="LamG"/>
    <property type="match status" value="4"/>
</dbReference>
<dbReference type="EMBL" id="BLKM01002108">
    <property type="protein sequence ID" value="GFG40458.1"/>
    <property type="molecule type" value="Genomic_DNA"/>
</dbReference>
<comment type="caution">
    <text evidence="8">Lacks conserved residue(s) required for the propagation of feature annotation.</text>
</comment>
<feature type="compositionally biased region" description="Polar residues" evidence="9">
    <location>
        <begin position="873"/>
        <end position="906"/>
    </location>
</feature>
<evidence type="ECO:0008006" key="15">
    <source>
        <dbReference type="Google" id="ProtNLM"/>
    </source>
</evidence>
<comment type="caution">
    <text evidence="13">The sequence shown here is derived from an EMBL/GenBank/DDBJ whole genome shotgun (WGS) entry which is preliminary data.</text>
</comment>
<evidence type="ECO:0000256" key="10">
    <source>
        <dbReference type="SAM" id="Phobius"/>
    </source>
</evidence>
<dbReference type="InterPro" id="IPR001791">
    <property type="entry name" value="Laminin_G"/>
</dbReference>